<dbReference type="PROSITE" id="PS51257">
    <property type="entry name" value="PROKAR_LIPOPROTEIN"/>
    <property type="match status" value="1"/>
</dbReference>
<dbReference type="Proteomes" id="UP000577362">
    <property type="component" value="Unassembled WGS sequence"/>
</dbReference>
<dbReference type="EMBL" id="JACIEN010000006">
    <property type="protein sequence ID" value="MBB4019294.1"/>
    <property type="molecule type" value="Genomic_DNA"/>
</dbReference>
<organism evidence="2 3">
    <name type="scientific">Chelatococcus caeni</name>
    <dbReference type="NCBI Taxonomy" id="1348468"/>
    <lineage>
        <taxon>Bacteria</taxon>
        <taxon>Pseudomonadati</taxon>
        <taxon>Pseudomonadota</taxon>
        <taxon>Alphaproteobacteria</taxon>
        <taxon>Hyphomicrobiales</taxon>
        <taxon>Chelatococcaceae</taxon>
        <taxon>Chelatococcus</taxon>
    </lineage>
</organism>
<evidence type="ECO:0000313" key="3">
    <source>
        <dbReference type="Proteomes" id="UP000577362"/>
    </source>
</evidence>
<feature type="signal peptide" evidence="1">
    <location>
        <begin position="1"/>
        <end position="21"/>
    </location>
</feature>
<feature type="chain" id="PRO_5032371660" evidence="1">
    <location>
        <begin position="22"/>
        <end position="99"/>
    </location>
</feature>
<evidence type="ECO:0000256" key="1">
    <source>
        <dbReference type="SAM" id="SignalP"/>
    </source>
</evidence>
<comment type="caution">
    <text evidence="2">The sequence shown here is derived from an EMBL/GenBank/DDBJ whole genome shotgun (WGS) entry which is preliminary data.</text>
</comment>
<evidence type="ECO:0000313" key="2">
    <source>
        <dbReference type="EMBL" id="MBB4019294.1"/>
    </source>
</evidence>
<dbReference type="RefSeq" id="WP_019404459.1">
    <property type="nucleotide sequence ID" value="NZ_JACIEN010000006.1"/>
</dbReference>
<sequence length="99" mass="10441">MRHLTIILSAAAMAASCLAVAGEAYAQSRVRTITVTPRSYLDPGNVVPVGSMSNYVLSGQSYSPPVYANVQEKFGSTVLPPRIGGGRNPFGAIDFQAPR</sequence>
<keyword evidence="1" id="KW-0732">Signal</keyword>
<protein>
    <submittedName>
        <fullName evidence="2">Uncharacterized protein</fullName>
    </submittedName>
</protein>
<proteinExistence type="predicted"/>
<dbReference type="AlphaFoldDB" id="A0A840C198"/>
<keyword evidence="3" id="KW-1185">Reference proteome</keyword>
<accession>A0A840C198</accession>
<gene>
    <name evidence="2" type="ORF">GGR16_004341</name>
</gene>
<reference evidence="2 3" key="1">
    <citation type="submission" date="2020-08" db="EMBL/GenBank/DDBJ databases">
        <title>Genomic Encyclopedia of Type Strains, Phase IV (KMG-IV): sequencing the most valuable type-strain genomes for metagenomic binning, comparative biology and taxonomic classification.</title>
        <authorList>
            <person name="Goeker M."/>
        </authorList>
    </citation>
    <scope>NUCLEOTIDE SEQUENCE [LARGE SCALE GENOMIC DNA]</scope>
    <source>
        <strain evidence="2 3">DSM 103737</strain>
    </source>
</reference>
<name>A0A840C198_9HYPH</name>